<protein>
    <submittedName>
        <fullName evidence="2">Uncharacterized protein</fullName>
    </submittedName>
</protein>
<dbReference type="EMBL" id="UINC01143873">
    <property type="protein sequence ID" value="SVD33048.1"/>
    <property type="molecule type" value="Genomic_DNA"/>
</dbReference>
<accession>A0A382UH62</accession>
<name>A0A382UH62_9ZZZZ</name>
<reference evidence="2" key="1">
    <citation type="submission" date="2018-05" db="EMBL/GenBank/DDBJ databases">
        <authorList>
            <person name="Lanie J.A."/>
            <person name="Ng W.-L."/>
            <person name="Kazmierczak K.M."/>
            <person name="Andrzejewski T.M."/>
            <person name="Davidsen T.M."/>
            <person name="Wayne K.J."/>
            <person name="Tettelin H."/>
            <person name="Glass J.I."/>
            <person name="Rusch D."/>
            <person name="Podicherti R."/>
            <person name="Tsui H.-C.T."/>
            <person name="Winkler M.E."/>
        </authorList>
    </citation>
    <scope>NUCLEOTIDE SEQUENCE</scope>
</reference>
<evidence type="ECO:0000256" key="1">
    <source>
        <dbReference type="SAM" id="MobiDB-lite"/>
    </source>
</evidence>
<evidence type="ECO:0000313" key="2">
    <source>
        <dbReference type="EMBL" id="SVD33048.1"/>
    </source>
</evidence>
<feature type="region of interest" description="Disordered" evidence="1">
    <location>
        <begin position="34"/>
        <end position="53"/>
    </location>
</feature>
<sequence>MPYVRHNLITFDSEKRDAMVSRLNAGFDRVNDSGDDVEETLSRTSKVVRELQG</sequence>
<proteinExistence type="predicted"/>
<gene>
    <name evidence="2" type="ORF">METZ01_LOCUS385902</name>
</gene>
<dbReference type="AlphaFoldDB" id="A0A382UH62"/>
<organism evidence="2">
    <name type="scientific">marine metagenome</name>
    <dbReference type="NCBI Taxonomy" id="408172"/>
    <lineage>
        <taxon>unclassified sequences</taxon>
        <taxon>metagenomes</taxon>
        <taxon>ecological metagenomes</taxon>
    </lineage>
</organism>